<protein>
    <submittedName>
        <fullName evidence="2">Uncharacterized protein</fullName>
    </submittedName>
</protein>
<sequence length="115" mass="12133">MGGGGRDGCGLRVTGGGLGSGSGHFGLDPGGGGGGGDSFDVRLRGRRGGTLVLEMSSEVLMANLEVLGELEAEYRKGAHKVNRSDSNGGGRRSRLMKVCRIVRKRGKRWEEEEEE</sequence>
<keyword evidence="3" id="KW-1185">Reference proteome</keyword>
<feature type="region of interest" description="Disordered" evidence="1">
    <location>
        <begin position="20"/>
        <end position="40"/>
    </location>
</feature>
<dbReference type="Proteomes" id="UP001497516">
    <property type="component" value="Chromosome 7"/>
</dbReference>
<feature type="compositionally biased region" description="Gly residues" evidence="1">
    <location>
        <begin position="20"/>
        <end position="37"/>
    </location>
</feature>
<dbReference type="AlphaFoldDB" id="A0AAV2FQ70"/>
<dbReference type="EMBL" id="OZ034820">
    <property type="protein sequence ID" value="CAL1400157.1"/>
    <property type="molecule type" value="Genomic_DNA"/>
</dbReference>
<organism evidence="2 3">
    <name type="scientific">Linum trigynum</name>
    <dbReference type="NCBI Taxonomy" id="586398"/>
    <lineage>
        <taxon>Eukaryota</taxon>
        <taxon>Viridiplantae</taxon>
        <taxon>Streptophyta</taxon>
        <taxon>Embryophyta</taxon>
        <taxon>Tracheophyta</taxon>
        <taxon>Spermatophyta</taxon>
        <taxon>Magnoliopsida</taxon>
        <taxon>eudicotyledons</taxon>
        <taxon>Gunneridae</taxon>
        <taxon>Pentapetalae</taxon>
        <taxon>rosids</taxon>
        <taxon>fabids</taxon>
        <taxon>Malpighiales</taxon>
        <taxon>Linaceae</taxon>
        <taxon>Linum</taxon>
    </lineage>
</organism>
<evidence type="ECO:0000313" key="2">
    <source>
        <dbReference type="EMBL" id="CAL1400157.1"/>
    </source>
</evidence>
<gene>
    <name evidence="2" type="ORF">LTRI10_LOCUS40303</name>
</gene>
<name>A0AAV2FQ70_9ROSI</name>
<proteinExistence type="predicted"/>
<accession>A0AAV2FQ70</accession>
<reference evidence="2 3" key="1">
    <citation type="submission" date="2024-04" db="EMBL/GenBank/DDBJ databases">
        <authorList>
            <person name="Fracassetti M."/>
        </authorList>
    </citation>
    <scope>NUCLEOTIDE SEQUENCE [LARGE SCALE GENOMIC DNA]</scope>
</reference>
<evidence type="ECO:0000313" key="3">
    <source>
        <dbReference type="Proteomes" id="UP001497516"/>
    </source>
</evidence>
<evidence type="ECO:0000256" key="1">
    <source>
        <dbReference type="SAM" id="MobiDB-lite"/>
    </source>
</evidence>